<dbReference type="Gene3D" id="2.40.50.140">
    <property type="entry name" value="Nucleic acid-binding proteins"/>
    <property type="match status" value="1"/>
</dbReference>
<evidence type="ECO:0000313" key="5">
    <source>
        <dbReference type="EMBL" id="OGC82521.1"/>
    </source>
</evidence>
<dbReference type="Pfam" id="PF00436">
    <property type="entry name" value="SSB"/>
    <property type="match status" value="1"/>
</dbReference>
<dbReference type="GO" id="GO:0006260">
    <property type="term" value="P:DNA replication"/>
    <property type="evidence" value="ECO:0007669"/>
    <property type="project" value="InterPro"/>
</dbReference>
<evidence type="ECO:0000256" key="3">
    <source>
        <dbReference type="PIRNR" id="PIRNR002070"/>
    </source>
</evidence>
<dbReference type="PIRSF" id="PIRSF002070">
    <property type="entry name" value="SSB"/>
    <property type="match status" value="1"/>
</dbReference>
<dbReference type="InterPro" id="IPR012340">
    <property type="entry name" value="NA-bd_OB-fold"/>
</dbReference>
<evidence type="ECO:0000256" key="2">
    <source>
        <dbReference type="HAMAP-Rule" id="MF_00984"/>
    </source>
</evidence>
<organism evidence="5 6">
    <name type="scientific">Candidatus Abawacabacteria bacterium RBG_16_42_10</name>
    <dbReference type="NCBI Taxonomy" id="1817814"/>
    <lineage>
        <taxon>Bacteria</taxon>
        <taxon>Candidatus Abawacaibacteriota</taxon>
    </lineage>
</organism>
<dbReference type="STRING" id="1817814.A2V81_00965"/>
<dbReference type="NCBIfam" id="TIGR00621">
    <property type="entry name" value="ssb"/>
    <property type="match status" value="1"/>
</dbReference>
<dbReference type="AlphaFoldDB" id="A0A1F4XLE7"/>
<accession>A0A1F4XLE7</accession>
<dbReference type="CDD" id="cd04496">
    <property type="entry name" value="SSB_OBF"/>
    <property type="match status" value="1"/>
</dbReference>
<keyword evidence="1 2" id="KW-0238">DNA-binding</keyword>
<dbReference type="InterPro" id="IPR000424">
    <property type="entry name" value="Primosome_PriB/ssb"/>
</dbReference>
<evidence type="ECO:0000256" key="1">
    <source>
        <dbReference type="ARBA" id="ARBA00023125"/>
    </source>
</evidence>
<evidence type="ECO:0000313" key="6">
    <source>
        <dbReference type="Proteomes" id="UP000177614"/>
    </source>
</evidence>
<dbReference type="SUPFAM" id="SSF50249">
    <property type="entry name" value="Nucleic acid-binding proteins"/>
    <property type="match status" value="1"/>
</dbReference>
<gene>
    <name evidence="5" type="ORF">A2V81_00965</name>
</gene>
<dbReference type="GO" id="GO:0009295">
    <property type="term" value="C:nucleoid"/>
    <property type="evidence" value="ECO:0007669"/>
    <property type="project" value="TreeGrafter"/>
</dbReference>
<dbReference type="Proteomes" id="UP000177614">
    <property type="component" value="Unassembled WGS sequence"/>
</dbReference>
<dbReference type="InterPro" id="IPR011344">
    <property type="entry name" value="ssDNA-bd"/>
</dbReference>
<proteinExistence type="inferred from homology"/>
<name>A0A1F4XLE7_9BACT</name>
<protein>
    <recommendedName>
        <fullName evidence="2 3">Single-stranded DNA-binding protein</fullName>
        <shortName evidence="2">SSB</shortName>
    </recommendedName>
</protein>
<dbReference type="PANTHER" id="PTHR10302">
    <property type="entry name" value="SINGLE-STRANDED DNA-BINDING PROTEIN"/>
    <property type="match status" value="1"/>
</dbReference>
<dbReference type="GO" id="GO:0003697">
    <property type="term" value="F:single-stranded DNA binding"/>
    <property type="evidence" value="ECO:0007669"/>
    <property type="project" value="UniProtKB-UniRule"/>
</dbReference>
<comment type="caution">
    <text evidence="2">Lacks conserved residue(s) required for the propagation of feature annotation.</text>
</comment>
<sequence length="139" mass="15253">MARSLNMVQLIGNVTQDPEIRQIPSGASVCTITVATNRAWKDTQGQLQEEVEFHNVVLWRGLADIAGQYVRKGTKVYIRGYLKTRSWEAQDGTKKYKTEIVGDDLLLLSPKKEGAPSPSSPSPSSPSGDGPIPIEEIPF</sequence>
<dbReference type="PANTHER" id="PTHR10302:SF0">
    <property type="entry name" value="SINGLE-STRANDED DNA-BINDING PROTEIN, MITOCHONDRIAL"/>
    <property type="match status" value="1"/>
</dbReference>
<reference evidence="5 6" key="1">
    <citation type="journal article" date="2016" name="Nat. Commun.">
        <title>Thousands of microbial genomes shed light on interconnected biogeochemical processes in an aquifer system.</title>
        <authorList>
            <person name="Anantharaman K."/>
            <person name="Brown C.T."/>
            <person name="Hug L.A."/>
            <person name="Sharon I."/>
            <person name="Castelle C.J."/>
            <person name="Probst A.J."/>
            <person name="Thomas B.C."/>
            <person name="Singh A."/>
            <person name="Wilkins M.J."/>
            <person name="Karaoz U."/>
            <person name="Brodie E.L."/>
            <person name="Williams K.H."/>
            <person name="Hubbard S.S."/>
            <person name="Banfield J.F."/>
        </authorList>
    </citation>
    <scope>NUCLEOTIDE SEQUENCE [LARGE SCALE GENOMIC DNA]</scope>
</reference>
<evidence type="ECO:0000256" key="4">
    <source>
        <dbReference type="SAM" id="MobiDB-lite"/>
    </source>
</evidence>
<comment type="caution">
    <text evidence="5">The sequence shown here is derived from an EMBL/GenBank/DDBJ whole genome shotgun (WGS) entry which is preliminary data.</text>
</comment>
<dbReference type="EMBL" id="MEWR01000005">
    <property type="protein sequence ID" value="OGC82521.1"/>
    <property type="molecule type" value="Genomic_DNA"/>
</dbReference>
<comment type="subunit">
    <text evidence="2">Homotetramer.</text>
</comment>
<feature type="region of interest" description="Disordered" evidence="4">
    <location>
        <begin position="108"/>
        <end position="139"/>
    </location>
</feature>
<dbReference type="HAMAP" id="MF_00984">
    <property type="entry name" value="SSB"/>
    <property type="match status" value="1"/>
</dbReference>
<dbReference type="PROSITE" id="PS50935">
    <property type="entry name" value="SSB"/>
    <property type="match status" value="1"/>
</dbReference>